<dbReference type="NCBIfam" id="NF007341">
    <property type="entry name" value="PRK09834.1-3"/>
    <property type="match status" value="1"/>
</dbReference>
<evidence type="ECO:0000256" key="1">
    <source>
        <dbReference type="ARBA" id="ARBA00023015"/>
    </source>
</evidence>
<evidence type="ECO:0000256" key="3">
    <source>
        <dbReference type="ARBA" id="ARBA00023163"/>
    </source>
</evidence>
<evidence type="ECO:0000313" key="7">
    <source>
        <dbReference type="Proteomes" id="UP001549320"/>
    </source>
</evidence>
<evidence type="ECO:0000259" key="4">
    <source>
        <dbReference type="PROSITE" id="PS51077"/>
    </source>
</evidence>
<evidence type="ECO:0000256" key="2">
    <source>
        <dbReference type="ARBA" id="ARBA00023125"/>
    </source>
</evidence>
<dbReference type="Proteomes" id="UP001549320">
    <property type="component" value="Unassembled WGS sequence"/>
</dbReference>
<dbReference type="InterPro" id="IPR029016">
    <property type="entry name" value="GAF-like_dom_sf"/>
</dbReference>
<dbReference type="Gene3D" id="1.10.10.10">
    <property type="entry name" value="Winged helix-like DNA-binding domain superfamily/Winged helix DNA-binding domain"/>
    <property type="match status" value="1"/>
</dbReference>
<feature type="domain" description="IclR-ED" evidence="5">
    <location>
        <begin position="78"/>
        <end position="265"/>
    </location>
</feature>
<feature type="domain" description="HTH iclR-type" evidence="4">
    <location>
        <begin position="14"/>
        <end position="77"/>
    </location>
</feature>
<accession>A0ABV2QGI3</accession>
<dbReference type="InterPro" id="IPR005471">
    <property type="entry name" value="Tscrpt_reg_IclR_N"/>
</dbReference>
<dbReference type="EMBL" id="JBEPSH010000013">
    <property type="protein sequence ID" value="MET4579978.1"/>
    <property type="molecule type" value="Genomic_DNA"/>
</dbReference>
<dbReference type="Gene3D" id="3.30.450.40">
    <property type="match status" value="1"/>
</dbReference>
<evidence type="ECO:0000313" key="6">
    <source>
        <dbReference type="EMBL" id="MET4579978.1"/>
    </source>
</evidence>
<keyword evidence="1" id="KW-0805">Transcription regulation</keyword>
<dbReference type="PROSITE" id="PS51078">
    <property type="entry name" value="ICLR_ED"/>
    <property type="match status" value="1"/>
</dbReference>
<dbReference type="PANTHER" id="PTHR30136:SF23">
    <property type="entry name" value="DNA-BINDING TRANSCRIPTIONAL ACTIVATOR MHPR"/>
    <property type="match status" value="1"/>
</dbReference>
<dbReference type="PROSITE" id="PS51077">
    <property type="entry name" value="HTH_ICLR"/>
    <property type="match status" value="1"/>
</dbReference>
<dbReference type="InterPro" id="IPR036390">
    <property type="entry name" value="WH_DNA-bd_sf"/>
</dbReference>
<keyword evidence="3" id="KW-0804">Transcription</keyword>
<dbReference type="InterPro" id="IPR036388">
    <property type="entry name" value="WH-like_DNA-bd_sf"/>
</dbReference>
<gene>
    <name evidence="6" type="ORF">ABIE13_005116</name>
</gene>
<evidence type="ECO:0000259" key="5">
    <source>
        <dbReference type="PROSITE" id="PS51078"/>
    </source>
</evidence>
<dbReference type="SUPFAM" id="SSF46785">
    <property type="entry name" value="Winged helix' DNA-binding domain"/>
    <property type="match status" value="1"/>
</dbReference>
<reference evidence="6 7" key="1">
    <citation type="submission" date="2024-06" db="EMBL/GenBank/DDBJ databases">
        <title>Sorghum-associated microbial communities from plants grown in Nebraska, USA.</title>
        <authorList>
            <person name="Schachtman D."/>
        </authorList>
    </citation>
    <scope>NUCLEOTIDE SEQUENCE [LARGE SCALE GENOMIC DNA]</scope>
    <source>
        <strain evidence="6 7">2709</strain>
    </source>
</reference>
<organism evidence="6 7">
    <name type="scientific">Ottowia thiooxydans</name>
    <dbReference type="NCBI Taxonomy" id="219182"/>
    <lineage>
        <taxon>Bacteria</taxon>
        <taxon>Pseudomonadati</taxon>
        <taxon>Pseudomonadota</taxon>
        <taxon>Betaproteobacteria</taxon>
        <taxon>Burkholderiales</taxon>
        <taxon>Comamonadaceae</taxon>
        <taxon>Ottowia</taxon>
    </lineage>
</organism>
<dbReference type="RefSeq" id="WP_354448554.1">
    <property type="nucleotide sequence ID" value="NZ_JBEPSH010000013.1"/>
</dbReference>
<comment type="caution">
    <text evidence="6">The sequence shown here is derived from an EMBL/GenBank/DDBJ whole genome shotgun (WGS) entry which is preliminary data.</text>
</comment>
<name>A0ABV2QGI3_9BURK</name>
<proteinExistence type="predicted"/>
<dbReference type="Pfam" id="PF09339">
    <property type="entry name" value="HTH_IclR"/>
    <property type="match status" value="1"/>
</dbReference>
<dbReference type="PANTHER" id="PTHR30136">
    <property type="entry name" value="HELIX-TURN-HELIX TRANSCRIPTIONAL REGULATOR, ICLR FAMILY"/>
    <property type="match status" value="1"/>
</dbReference>
<keyword evidence="7" id="KW-1185">Reference proteome</keyword>
<dbReference type="Pfam" id="PF01614">
    <property type="entry name" value="IclR_C"/>
    <property type="match status" value="1"/>
</dbReference>
<dbReference type="InterPro" id="IPR014757">
    <property type="entry name" value="Tscrpt_reg_IclR_C"/>
</dbReference>
<dbReference type="SMART" id="SM00346">
    <property type="entry name" value="HTH_ICLR"/>
    <property type="match status" value="1"/>
</dbReference>
<keyword evidence="2" id="KW-0238">DNA-binding</keyword>
<dbReference type="SUPFAM" id="SSF55781">
    <property type="entry name" value="GAF domain-like"/>
    <property type="match status" value="1"/>
</dbReference>
<dbReference type="InterPro" id="IPR050707">
    <property type="entry name" value="HTH_MetabolicPath_Reg"/>
</dbReference>
<protein>
    <submittedName>
        <fullName evidence="6">IclR family mhp operon transcriptional activator</fullName>
    </submittedName>
</protein>
<sequence>MPTAPSSDNNYKEVRGLTRGLLLLKALNASPGGIATTTELGRACAMHRTTVKRLMETLRAAGLVRHGERDGQYYLTFEVRRLSEGFADEAWVSQVATPLMHDSVKDLLWPCDIATLEGGFMVVRESTHRWSTLSQHHARLGQKLPLLVTAVGRAYLAACSDEERDTLIKILAERGDETSEIARDRRQVAKMVRDTLRRGYAINEGEWSLESDFGAIAVPVFSGKRLLAAINMIFPRNAVSPGDLKSRYAVRLTKLAHSIGSASRSWIEE</sequence>